<evidence type="ECO:0000256" key="2">
    <source>
        <dbReference type="ARBA" id="ARBA00009008"/>
    </source>
</evidence>
<gene>
    <name evidence="8" type="primary">divIVA</name>
    <name evidence="8" type="ORF">CLOACE_01640</name>
</gene>
<dbReference type="PANTHER" id="PTHR35794:SF2">
    <property type="entry name" value="CELL DIVISION PROTEIN DIVIVA"/>
    <property type="match status" value="1"/>
</dbReference>
<reference evidence="8 9" key="1">
    <citation type="submission" date="2016-06" db="EMBL/GenBank/DDBJ databases">
        <title>Genome sequence of Clostridium acetireducens DSM 10703.</title>
        <authorList>
            <person name="Poehlein A."/>
            <person name="Fluechter S."/>
            <person name="Duerre P."/>
            <person name="Daniel R."/>
        </authorList>
    </citation>
    <scope>NUCLEOTIDE SEQUENCE [LARGE SCALE GENOMIC DNA]</scope>
    <source>
        <strain evidence="8 9">DSM 10703</strain>
    </source>
</reference>
<dbReference type="Proteomes" id="UP000175744">
    <property type="component" value="Unassembled WGS sequence"/>
</dbReference>
<dbReference type="GO" id="GO:0005737">
    <property type="term" value="C:cytoplasm"/>
    <property type="evidence" value="ECO:0007669"/>
    <property type="project" value="UniProtKB-SubCell"/>
</dbReference>
<feature type="coiled-coil region" evidence="7">
    <location>
        <begin position="36"/>
        <end position="124"/>
    </location>
</feature>
<evidence type="ECO:0000256" key="1">
    <source>
        <dbReference type="ARBA" id="ARBA00004496"/>
    </source>
</evidence>
<keyword evidence="5 7" id="KW-0175">Coiled coil</keyword>
<evidence type="ECO:0000256" key="6">
    <source>
        <dbReference type="ARBA" id="ARBA00023306"/>
    </source>
</evidence>
<protein>
    <submittedName>
        <fullName evidence="8">Septum site-determining protein DivIVA</fullName>
    </submittedName>
</protein>
<organism evidence="8 9">
    <name type="scientific">Clostridium acetireducens DSM 10703</name>
    <dbReference type="NCBI Taxonomy" id="1121290"/>
    <lineage>
        <taxon>Bacteria</taxon>
        <taxon>Bacillati</taxon>
        <taxon>Bacillota</taxon>
        <taxon>Clostridia</taxon>
        <taxon>Eubacteriales</taxon>
        <taxon>Clostridiaceae</taxon>
        <taxon>Clostridium</taxon>
    </lineage>
</organism>
<keyword evidence="3" id="KW-0963">Cytoplasm</keyword>
<dbReference type="InterPro" id="IPR019933">
    <property type="entry name" value="DivIVA_domain"/>
</dbReference>
<dbReference type="InterPro" id="IPR007793">
    <property type="entry name" value="DivIVA_fam"/>
</dbReference>
<accession>A0A1E8F1S9</accession>
<proteinExistence type="inferred from homology"/>
<dbReference type="PANTHER" id="PTHR35794">
    <property type="entry name" value="CELL DIVISION PROTEIN DIVIVA"/>
    <property type="match status" value="1"/>
</dbReference>
<dbReference type="Pfam" id="PF05103">
    <property type="entry name" value="DivIVA"/>
    <property type="match status" value="1"/>
</dbReference>
<dbReference type="EMBL" id="LZFO01000002">
    <property type="protein sequence ID" value="OFI07560.1"/>
    <property type="molecule type" value="Genomic_DNA"/>
</dbReference>
<comment type="caution">
    <text evidence="8">The sequence shown here is derived from an EMBL/GenBank/DDBJ whole genome shotgun (WGS) entry which is preliminary data.</text>
</comment>
<dbReference type="GO" id="GO:0051301">
    <property type="term" value="P:cell division"/>
    <property type="evidence" value="ECO:0007669"/>
    <property type="project" value="UniProtKB-KW"/>
</dbReference>
<sequence>MKITAMDINEKEFKKIFRGYDIDEVDEFLDKVGEDYEEIYKENTYLKEKINSLNEQIEHYKKMEDTIKNTILLAQTSADQARQSAQKEADLIMEKANQAAQKVLDKANNDVMQIKDEYESTKQEFIIFRTKFKNFMKTQMEMFNDMEKDFIKHYNIGCEVMDNEENNFIKEKDIEMQTNLHNADSKKTESSKKDIEVQQIEEDLNKITENTLNVQEEEFSEEEKFSENNSLDEIKNFFVK</sequence>
<dbReference type="RefSeq" id="WP_070109222.1">
    <property type="nucleotide sequence ID" value="NZ_LZFO01000002.1"/>
</dbReference>
<keyword evidence="4" id="KW-0132">Cell division</keyword>
<dbReference type="PATRIC" id="fig|1121290.3.peg.167"/>
<dbReference type="AlphaFoldDB" id="A0A1E8F1S9"/>
<dbReference type="OrthoDB" id="9815492at2"/>
<evidence type="ECO:0000256" key="4">
    <source>
        <dbReference type="ARBA" id="ARBA00022618"/>
    </source>
</evidence>
<evidence type="ECO:0000313" key="9">
    <source>
        <dbReference type="Proteomes" id="UP000175744"/>
    </source>
</evidence>
<name>A0A1E8F1S9_9CLOT</name>
<comment type="similarity">
    <text evidence="2">Belongs to the DivIVA family.</text>
</comment>
<dbReference type="STRING" id="1121290.CLAOCE_01640"/>
<dbReference type="Gene3D" id="6.10.250.660">
    <property type="match status" value="1"/>
</dbReference>
<keyword evidence="6" id="KW-0131">Cell cycle</keyword>
<evidence type="ECO:0000256" key="3">
    <source>
        <dbReference type="ARBA" id="ARBA00022490"/>
    </source>
</evidence>
<evidence type="ECO:0000256" key="5">
    <source>
        <dbReference type="ARBA" id="ARBA00023054"/>
    </source>
</evidence>
<comment type="subcellular location">
    <subcellularLocation>
        <location evidence="1">Cytoplasm</location>
    </subcellularLocation>
</comment>
<evidence type="ECO:0000313" key="8">
    <source>
        <dbReference type="EMBL" id="OFI07560.1"/>
    </source>
</evidence>
<dbReference type="NCBIfam" id="TIGR03544">
    <property type="entry name" value="DivI1A_domain"/>
    <property type="match status" value="1"/>
</dbReference>
<evidence type="ECO:0000256" key="7">
    <source>
        <dbReference type="SAM" id="Coils"/>
    </source>
</evidence>
<keyword evidence="9" id="KW-1185">Reference proteome</keyword>